<evidence type="ECO:0000313" key="6">
    <source>
        <dbReference type="EMBL" id="KAK8845390.1"/>
    </source>
</evidence>
<feature type="compositionally biased region" description="Basic and acidic residues" evidence="4">
    <location>
        <begin position="1147"/>
        <end position="1157"/>
    </location>
</feature>
<accession>A0AAW0YUP6</accession>
<dbReference type="InterPro" id="IPR008271">
    <property type="entry name" value="Ser/Thr_kinase_AS"/>
</dbReference>
<feature type="compositionally biased region" description="Low complexity" evidence="4">
    <location>
        <begin position="22"/>
        <end position="34"/>
    </location>
</feature>
<feature type="region of interest" description="Disordered" evidence="4">
    <location>
        <begin position="774"/>
        <end position="898"/>
    </location>
</feature>
<name>A0AAW0YUP6_9TREE</name>
<dbReference type="GO" id="GO:0004674">
    <property type="term" value="F:protein serine/threonine kinase activity"/>
    <property type="evidence" value="ECO:0007669"/>
    <property type="project" value="TreeGrafter"/>
</dbReference>
<feature type="compositionally biased region" description="Low complexity" evidence="4">
    <location>
        <begin position="1"/>
        <end position="12"/>
    </location>
</feature>
<feature type="compositionally biased region" description="Low complexity" evidence="4">
    <location>
        <begin position="880"/>
        <end position="889"/>
    </location>
</feature>
<dbReference type="EMBL" id="JBCAWK010000012">
    <property type="protein sequence ID" value="KAK8845390.1"/>
    <property type="molecule type" value="Genomic_DNA"/>
</dbReference>
<feature type="region of interest" description="Disordered" evidence="4">
    <location>
        <begin position="1"/>
        <end position="100"/>
    </location>
</feature>
<proteinExistence type="predicted"/>
<dbReference type="SMART" id="SM00220">
    <property type="entry name" value="S_TKc"/>
    <property type="match status" value="1"/>
</dbReference>
<reference evidence="6 7" key="1">
    <citation type="journal article" date="2024" name="bioRxiv">
        <title>Comparative genomics of Cryptococcus and Kwoniella reveals pathogenesis evolution and contrasting karyotype dynamics via intercentromeric recombination or chromosome fusion.</title>
        <authorList>
            <person name="Coelho M.A."/>
            <person name="David-Palma M."/>
            <person name="Shea T."/>
            <person name="Bowers K."/>
            <person name="McGinley-Smith S."/>
            <person name="Mohammad A.W."/>
            <person name="Gnirke A."/>
            <person name="Yurkov A.M."/>
            <person name="Nowrousian M."/>
            <person name="Sun S."/>
            <person name="Cuomo C.A."/>
            <person name="Heitman J."/>
        </authorList>
    </citation>
    <scope>NUCLEOTIDE SEQUENCE [LARGE SCALE GENOMIC DNA]</scope>
    <source>
        <strain evidence="6 7">CBS 13917</strain>
    </source>
</reference>
<feature type="compositionally biased region" description="Low complexity" evidence="4">
    <location>
        <begin position="774"/>
        <end position="787"/>
    </location>
</feature>
<evidence type="ECO:0000313" key="7">
    <source>
        <dbReference type="Proteomes" id="UP001388673"/>
    </source>
</evidence>
<gene>
    <name evidence="6" type="ORF">IAR55_006103</name>
</gene>
<dbReference type="GO" id="GO:0005737">
    <property type="term" value="C:cytoplasm"/>
    <property type="evidence" value="ECO:0007669"/>
    <property type="project" value="TreeGrafter"/>
</dbReference>
<organism evidence="6 7">
    <name type="scientific">Kwoniella newhampshirensis</name>
    <dbReference type="NCBI Taxonomy" id="1651941"/>
    <lineage>
        <taxon>Eukaryota</taxon>
        <taxon>Fungi</taxon>
        <taxon>Dikarya</taxon>
        <taxon>Basidiomycota</taxon>
        <taxon>Agaricomycotina</taxon>
        <taxon>Tremellomycetes</taxon>
        <taxon>Tremellales</taxon>
        <taxon>Cryptococcaceae</taxon>
        <taxon>Kwoniella</taxon>
    </lineage>
</organism>
<dbReference type="FunFam" id="3.30.200.20:FF:000042">
    <property type="entry name" value="Aurora kinase A"/>
    <property type="match status" value="1"/>
</dbReference>
<dbReference type="AlphaFoldDB" id="A0AAW0YUP6"/>
<feature type="compositionally biased region" description="Low complexity" evidence="4">
    <location>
        <begin position="1007"/>
        <end position="1019"/>
    </location>
</feature>
<feature type="compositionally biased region" description="Polar residues" evidence="4">
    <location>
        <begin position="1021"/>
        <end position="1031"/>
    </location>
</feature>
<evidence type="ECO:0000259" key="5">
    <source>
        <dbReference type="PROSITE" id="PS50011"/>
    </source>
</evidence>
<keyword evidence="7" id="KW-1185">Reference proteome</keyword>
<dbReference type="Gene3D" id="1.10.510.10">
    <property type="entry name" value="Transferase(Phosphotransferase) domain 1"/>
    <property type="match status" value="1"/>
</dbReference>
<dbReference type="InterPro" id="IPR011009">
    <property type="entry name" value="Kinase-like_dom_sf"/>
</dbReference>
<dbReference type="PROSITE" id="PS00108">
    <property type="entry name" value="PROTEIN_KINASE_ST"/>
    <property type="match status" value="1"/>
</dbReference>
<dbReference type="KEGG" id="kne:92183361"/>
<dbReference type="Gene3D" id="3.30.200.20">
    <property type="entry name" value="Phosphorylase Kinase, domain 1"/>
    <property type="match status" value="1"/>
</dbReference>
<feature type="region of interest" description="Disordered" evidence="4">
    <location>
        <begin position="974"/>
        <end position="1238"/>
    </location>
</feature>
<protein>
    <recommendedName>
        <fullName evidence="5">Protein kinase domain-containing protein</fullName>
    </recommendedName>
</protein>
<feature type="compositionally biased region" description="Polar residues" evidence="4">
    <location>
        <begin position="820"/>
        <end position="832"/>
    </location>
</feature>
<dbReference type="Pfam" id="PF00069">
    <property type="entry name" value="Pkinase"/>
    <property type="match status" value="2"/>
</dbReference>
<evidence type="ECO:0000256" key="3">
    <source>
        <dbReference type="PROSITE-ProRule" id="PRU10141"/>
    </source>
</evidence>
<dbReference type="Proteomes" id="UP001388673">
    <property type="component" value="Unassembled WGS sequence"/>
</dbReference>
<dbReference type="FunFam" id="1.10.510.10:FF:000832">
    <property type="entry name" value="Serine/threonine protein kinase, variant"/>
    <property type="match status" value="1"/>
</dbReference>
<keyword evidence="2 3" id="KW-0067">ATP-binding</keyword>
<dbReference type="GeneID" id="92183361"/>
<dbReference type="GO" id="GO:0035556">
    <property type="term" value="P:intracellular signal transduction"/>
    <property type="evidence" value="ECO:0007669"/>
    <property type="project" value="TreeGrafter"/>
</dbReference>
<dbReference type="PANTHER" id="PTHR24346">
    <property type="entry name" value="MAP/MICROTUBULE AFFINITY-REGULATING KINASE"/>
    <property type="match status" value="1"/>
</dbReference>
<dbReference type="PROSITE" id="PS50011">
    <property type="entry name" value="PROTEIN_KINASE_DOM"/>
    <property type="match status" value="1"/>
</dbReference>
<feature type="binding site" evidence="3">
    <location>
        <position position="363"/>
    </location>
    <ligand>
        <name>ATP</name>
        <dbReference type="ChEBI" id="CHEBI:30616"/>
    </ligand>
</feature>
<comment type="caution">
    <text evidence="6">The sequence shown here is derived from an EMBL/GenBank/DDBJ whole genome shotgun (WGS) entry which is preliminary data.</text>
</comment>
<feature type="compositionally biased region" description="Low complexity" evidence="4">
    <location>
        <begin position="1044"/>
        <end position="1055"/>
    </location>
</feature>
<feature type="domain" description="Protein kinase" evidence="5">
    <location>
        <begin position="333"/>
        <end position="731"/>
    </location>
</feature>
<feature type="compositionally biased region" description="Polar residues" evidence="4">
    <location>
        <begin position="1131"/>
        <end position="1143"/>
    </location>
</feature>
<sequence length="1255" mass="133792">MSGSPSIISPTPTSLPGPSSSPSPRRGVGAGPSSPRLPRASMTSRLPSFASAQAVDFDGADSPPSSSRTSIVMGFSPVPAHQGLPAVPEATSSSPRSHPQLVLNNANRRLSSLSPQLTTPVEQVFHFPEGSPRPLAASPRAGFHHELPPRSRRNSAAIVSISLSSRSRSRTPRGSIAPVPGARTGHGTPGKSSVAPRADENGQAQKDIVVQMAEPWAPGVEELDDWQPAGGMLLDGGDDDVAVVDDSMDIGGEDDAGVEQTWSGLSDASRSVEDILTQGTIIGEGLTFQGEVVMPAIGKSYAGGEEVGMPLRRGGSEATKVTRGDGRSEKKRYEVVRRLGTGSYAVVYLVRERGGRHREFALKCLSKQDLEEEQIETQLFEAHIHLSLPIHQNIVTLHQTLQTKKWLFLMLELCPGEDLFYWLEKSRDASPQASHTPLPEDPSSGVLSSSKLPSSSIPFSSSQMFSNLSHMSSSFSSSPGNTLPHHSQYGASPASLLFAHHNGHHHTHNPMGSQTPPTPSLLSAFSAGTLLSQRRLRLIASMFSQMCEAVAVCHDAGVSHRDIKPENFICCDSIELEAAADGEYGEDAEEGRPLDFGPQAKRKVVVKLTDFGLATTEEESGDVECGSKPYMSYECRNNLGPTYLPAPADVWSLGIVLINMLFHRNPWKDPTYGDPNFDNFLMDPVGFLLSKFNGIGREVASYLADHVLCIDVEARISAREFGRWIKSLPEMIGGRKALHALKLSRLETHKAPIDKGVFVKSPVEPVQKGVSKVSSSALTSSAPTLSGLPPPSQLIEQDEQETGPESTLPTPPLAHDEMKSATTVDEQPTPVNASEFPSPDAQGTDSVAPDDDDAKDRADQDSRSLSTHKRRKRGVRKGKAAQAAAAAAASGDQLSQEQRDAMLAEMAAASQDLAREISKFRKTPEFDTSRIEDFPPLGTTPAQLAAEKKSKWKDLMKSSQGNPELAALARRVAERDSNNSFNLSAPAKLQHGTAKNVISSKPAFRQTTTTSSISSALSSFGPVSSATSSSGGAEDEDWRRPIRTGTDSPTSPTPEDTVRGRERRPHGAPKRGEDSSRARKAALAAAALADSMGPMGSFGKPSNLIPRPPRLRPAGYNVAPGTSLAPPITEASPSRNYSTTEQVLLSHPERDERDKTRSAVPQSIATNTQANSPFDATMAYARPPMSSAESSSTITATLGPTSSSAAPAPTTSSSSSTTTTTSTTLPGVSPNKPKLKGQIHTLAKMLSGLKTKGKD</sequence>
<dbReference type="GO" id="GO:0005524">
    <property type="term" value="F:ATP binding"/>
    <property type="evidence" value="ECO:0007669"/>
    <property type="project" value="UniProtKB-UniRule"/>
</dbReference>
<feature type="region of interest" description="Disordered" evidence="4">
    <location>
        <begin position="431"/>
        <end position="450"/>
    </location>
</feature>
<feature type="compositionally biased region" description="Polar residues" evidence="4">
    <location>
        <begin position="1159"/>
        <end position="1174"/>
    </location>
</feature>
<evidence type="ECO:0000256" key="2">
    <source>
        <dbReference type="ARBA" id="ARBA00022840"/>
    </source>
</evidence>
<dbReference type="PROSITE" id="PS00107">
    <property type="entry name" value="PROTEIN_KINASE_ATP"/>
    <property type="match status" value="1"/>
</dbReference>
<feature type="compositionally biased region" description="Low complexity" evidence="4">
    <location>
        <begin position="1186"/>
        <end position="1227"/>
    </location>
</feature>
<dbReference type="InterPro" id="IPR017441">
    <property type="entry name" value="Protein_kinase_ATP_BS"/>
</dbReference>
<evidence type="ECO:0000256" key="4">
    <source>
        <dbReference type="SAM" id="MobiDB-lite"/>
    </source>
</evidence>
<evidence type="ECO:0000256" key="1">
    <source>
        <dbReference type="ARBA" id="ARBA00022741"/>
    </source>
</evidence>
<dbReference type="InterPro" id="IPR000719">
    <property type="entry name" value="Prot_kinase_dom"/>
</dbReference>
<feature type="region of interest" description="Disordered" evidence="4">
    <location>
        <begin position="129"/>
        <end position="199"/>
    </location>
</feature>
<dbReference type="RefSeq" id="XP_066800198.1">
    <property type="nucleotide sequence ID" value="XM_066949190.1"/>
</dbReference>
<feature type="compositionally biased region" description="Polar residues" evidence="4">
    <location>
        <begin position="90"/>
        <end position="100"/>
    </location>
</feature>
<keyword evidence="1 3" id="KW-0547">Nucleotide-binding</keyword>
<dbReference type="SUPFAM" id="SSF56112">
    <property type="entry name" value="Protein kinase-like (PK-like)"/>
    <property type="match status" value="1"/>
</dbReference>
<feature type="compositionally biased region" description="Basic residues" evidence="4">
    <location>
        <begin position="866"/>
        <end position="879"/>
    </location>
</feature>
<dbReference type="PANTHER" id="PTHR24346:SF110">
    <property type="entry name" value="NON-SPECIFIC SERINE_THREONINE PROTEIN KINASE"/>
    <property type="match status" value="1"/>
</dbReference>